<accession>A0AAV2IY73</accession>
<dbReference type="EMBL" id="OZ035832">
    <property type="protein sequence ID" value="CAL1570253.1"/>
    <property type="molecule type" value="Genomic_DNA"/>
</dbReference>
<feature type="region of interest" description="Disordered" evidence="1">
    <location>
        <begin position="25"/>
        <end position="80"/>
    </location>
</feature>
<evidence type="ECO:0000313" key="2">
    <source>
        <dbReference type="EMBL" id="CAL1570253.1"/>
    </source>
</evidence>
<dbReference type="AlphaFoldDB" id="A0AAV2IY73"/>
<protein>
    <submittedName>
        <fullName evidence="2">Uncharacterized protein</fullName>
    </submittedName>
</protein>
<organism evidence="2 3">
    <name type="scientific">Knipowitschia caucasica</name>
    <name type="common">Caucasian dwarf goby</name>
    <name type="synonym">Pomatoschistus caucasicus</name>
    <dbReference type="NCBI Taxonomy" id="637954"/>
    <lineage>
        <taxon>Eukaryota</taxon>
        <taxon>Metazoa</taxon>
        <taxon>Chordata</taxon>
        <taxon>Craniata</taxon>
        <taxon>Vertebrata</taxon>
        <taxon>Euteleostomi</taxon>
        <taxon>Actinopterygii</taxon>
        <taxon>Neopterygii</taxon>
        <taxon>Teleostei</taxon>
        <taxon>Neoteleostei</taxon>
        <taxon>Acanthomorphata</taxon>
        <taxon>Gobiaria</taxon>
        <taxon>Gobiiformes</taxon>
        <taxon>Gobioidei</taxon>
        <taxon>Gobiidae</taxon>
        <taxon>Gobiinae</taxon>
        <taxon>Knipowitschia</taxon>
    </lineage>
</organism>
<name>A0AAV2IY73_KNICA</name>
<evidence type="ECO:0000256" key="1">
    <source>
        <dbReference type="SAM" id="MobiDB-lite"/>
    </source>
</evidence>
<dbReference type="Proteomes" id="UP001497482">
    <property type="component" value="Chromosome 10"/>
</dbReference>
<reference evidence="2 3" key="1">
    <citation type="submission" date="2024-04" db="EMBL/GenBank/DDBJ databases">
        <authorList>
            <person name="Waldvogel A.-M."/>
            <person name="Schoenle A."/>
        </authorList>
    </citation>
    <scope>NUCLEOTIDE SEQUENCE [LARGE SCALE GENOMIC DNA]</scope>
</reference>
<keyword evidence="3" id="KW-1185">Reference proteome</keyword>
<proteinExistence type="predicted"/>
<evidence type="ECO:0000313" key="3">
    <source>
        <dbReference type="Proteomes" id="UP001497482"/>
    </source>
</evidence>
<sequence length="130" mass="14259">MARKYQLPDRDQSLRAAGAGVCTAEKRLTSDLSTRQSTPLPPTPLQRHHHSHSRPISSPEHLPDGLQLFGARGGERQDARWDKRVDMRSCAVANLHPLRLLPSEGHTVPSHDLLSTLLCPARASAFTSSA</sequence>
<gene>
    <name evidence="2" type="ORF">KC01_LOCUS2580</name>
</gene>